<dbReference type="RefSeq" id="WP_015359164.1">
    <property type="nucleotide sequence ID" value="NZ_CP014672.1"/>
</dbReference>
<dbReference type="GO" id="GO:0003887">
    <property type="term" value="F:DNA-directed DNA polymerase activity"/>
    <property type="evidence" value="ECO:0007669"/>
    <property type="project" value="UniProtKB-KW"/>
</dbReference>
<dbReference type="PANTHER" id="PTHR32294">
    <property type="entry name" value="DNA POLYMERASE III SUBUNIT ALPHA"/>
    <property type="match status" value="1"/>
</dbReference>
<dbReference type="InterPro" id="IPR016195">
    <property type="entry name" value="Pol/histidinol_Pase-like"/>
</dbReference>
<evidence type="ECO:0000313" key="12">
    <source>
        <dbReference type="EMBL" id="ANX00023.1"/>
    </source>
</evidence>
<comment type="catalytic activity">
    <reaction evidence="10">
        <text>DNA(n) + a 2'-deoxyribonucleoside 5'-triphosphate = DNA(n+1) + diphosphate</text>
        <dbReference type="Rhea" id="RHEA:22508"/>
        <dbReference type="Rhea" id="RHEA-COMP:17339"/>
        <dbReference type="Rhea" id="RHEA-COMP:17340"/>
        <dbReference type="ChEBI" id="CHEBI:33019"/>
        <dbReference type="ChEBI" id="CHEBI:61560"/>
        <dbReference type="ChEBI" id="CHEBI:173112"/>
        <dbReference type="EC" id="2.7.7.7"/>
    </reaction>
</comment>
<keyword evidence="7" id="KW-0235">DNA replication</keyword>
<dbReference type="SMART" id="SM00481">
    <property type="entry name" value="POLIIIAc"/>
    <property type="match status" value="1"/>
</dbReference>
<dbReference type="CDD" id="cd04485">
    <property type="entry name" value="DnaE_OBF"/>
    <property type="match status" value="1"/>
</dbReference>
<keyword evidence="8" id="KW-0239">DNA-directed DNA polymerase</keyword>
<keyword evidence="5" id="KW-0808">Transferase</keyword>
<evidence type="ECO:0000259" key="11">
    <source>
        <dbReference type="SMART" id="SM00481"/>
    </source>
</evidence>
<dbReference type="SUPFAM" id="SSF89550">
    <property type="entry name" value="PHP domain-like"/>
    <property type="match status" value="1"/>
</dbReference>
<dbReference type="EMBL" id="CP014672">
    <property type="protein sequence ID" value="ANX00023.1"/>
    <property type="molecule type" value="Genomic_DNA"/>
</dbReference>
<dbReference type="Pfam" id="PF01336">
    <property type="entry name" value="tRNA_anti-codon"/>
    <property type="match status" value="1"/>
</dbReference>
<dbReference type="CDD" id="cd12113">
    <property type="entry name" value="PHP_PolIIIA_DnaE3"/>
    <property type="match status" value="1"/>
</dbReference>
<dbReference type="Gene3D" id="1.10.150.870">
    <property type="match status" value="1"/>
</dbReference>
<name>A0A1B1YGZ4_THEST</name>
<comment type="function">
    <text evidence="9">DNA polymerase III is a complex, multichain enzyme responsible for most of the replicative synthesis in bacteria. This DNA polymerase also exhibits 3' to 5' exonuclease activity. The alpha chain is the DNA polymerase.</text>
</comment>
<dbReference type="InterPro" id="IPR003141">
    <property type="entry name" value="Pol/His_phosphatase_N"/>
</dbReference>
<accession>A0A1B1YGZ4</accession>
<proteinExistence type="inferred from homology"/>
<evidence type="ECO:0000256" key="8">
    <source>
        <dbReference type="ARBA" id="ARBA00022932"/>
    </source>
</evidence>
<dbReference type="InterPro" id="IPR040982">
    <property type="entry name" value="DNA_pol3_finger"/>
</dbReference>
<dbReference type="NCBIfam" id="NF004226">
    <property type="entry name" value="PRK05673.1"/>
    <property type="match status" value="1"/>
</dbReference>
<evidence type="ECO:0000256" key="10">
    <source>
        <dbReference type="ARBA" id="ARBA00049244"/>
    </source>
</evidence>
<evidence type="ECO:0000256" key="1">
    <source>
        <dbReference type="ARBA" id="ARBA00004496"/>
    </source>
</evidence>
<dbReference type="EC" id="2.7.7.7" evidence="3"/>
<evidence type="ECO:0000256" key="9">
    <source>
        <dbReference type="ARBA" id="ARBA00025611"/>
    </source>
</evidence>
<dbReference type="Pfam" id="PF14579">
    <property type="entry name" value="HHH_6"/>
    <property type="match status" value="1"/>
</dbReference>
<keyword evidence="6" id="KW-0548">Nucleotidyltransferase</keyword>
<dbReference type="GO" id="GO:0008408">
    <property type="term" value="F:3'-5' exonuclease activity"/>
    <property type="evidence" value="ECO:0007669"/>
    <property type="project" value="InterPro"/>
</dbReference>
<dbReference type="PANTHER" id="PTHR32294:SF0">
    <property type="entry name" value="DNA POLYMERASE III SUBUNIT ALPHA"/>
    <property type="match status" value="1"/>
</dbReference>
<dbReference type="InterPro" id="IPR004013">
    <property type="entry name" value="PHP_dom"/>
</dbReference>
<organism evidence="12 13">
    <name type="scientific">Thermoclostridium stercorarium subsp. thermolacticum DSM 2910</name>
    <dbReference type="NCBI Taxonomy" id="1121336"/>
    <lineage>
        <taxon>Bacteria</taxon>
        <taxon>Bacillati</taxon>
        <taxon>Bacillota</taxon>
        <taxon>Clostridia</taxon>
        <taxon>Eubacteriales</taxon>
        <taxon>Oscillospiraceae</taxon>
        <taxon>Thermoclostridium</taxon>
    </lineage>
</organism>
<dbReference type="GO" id="GO:0006260">
    <property type="term" value="P:DNA replication"/>
    <property type="evidence" value="ECO:0007669"/>
    <property type="project" value="UniProtKB-KW"/>
</dbReference>
<gene>
    <name evidence="12" type="primary">dnaE</name>
    <name evidence="12" type="ORF">CSTERTH_07295</name>
</gene>
<comment type="similarity">
    <text evidence="2">Belongs to the DNA polymerase type-C family. DnaE subfamily.</text>
</comment>
<dbReference type="NCBIfam" id="TIGR00594">
    <property type="entry name" value="polc"/>
    <property type="match status" value="1"/>
</dbReference>
<sequence>MGSFVHLHVHTEYSLLDGANRIEPLVKRVRELGMDSVAITDHGAMYGVIDFFKACRKEGIKPILGCEVYTAARTRFDREAGIDSEQGHLVLLAKDNKGYKNLMKLVSAAFTEGFYYKPRIDMELLNRYHEGLIGLSACLAGDIPAAILNNNYEKARKLALQFEEIFGRGNFYLELQHNGIEEQKLVNEGLIRLSRETGIPLVATNDVHYLRKEDARAHEILMCVQTATTIEDEEHMQFRTDELYLKPPEIMQKQFSYCPEAIENTVKIAEMCNVELEFGKLHLPKFDVPGNEDAYEFLKKQCIKGFERKYRNHQDKDKLLERLNYELSVIKNMGYVDYFLIVWDFIRFAKENHIMVGPGRGSAAGSMVAYCLDITNVDPIRYDLIFERFLNPERISMPDIDVDFCFERRGEVIDYVVNKYGKDRVAQIITFGTLAARAAIRDVGRALAIPYAEVDRVAKMIPMQLGMTIEKALEINSELKNAYENEPRVHELISTAMILEGMPRHASTHAAGVVISSEPITEYVPLYQSEGNVCTQFPMTTLEELGLLKMDFLGLRTLTVIRDTVKMVEENHGVKIDIDKIDLNDAEVYQMISRGETAGVFQLESPGMTQFMTELKPSCIEDIIAGISLYRPGPMDQIPKYIRNKRNPENIKYAHPLLEPILNVTYGCMVYQEQVMQIVRSLAGYSLGRADLVRRAMAKKKKEIMEEERQRFVYGETDADGNVLIPGAIRNGVDEKTANEIFDEMMDFASYAFNKSHAAGYAIIAFQTAYLKHYYPVEFMAALLNSFLGSPNKISQYVLECKRMGIQVLPPDINESGERFTVHNGKIRFGLTAVKNVGSSVVKQIIAERSKNGPYKSFIDLCERVDSRDLNKRCIESLIKSGAFDSFGVYRSRLMNSYEKIIEDISNERKEKIDGQMSLFDIASGAEISKVHEIPYPDMEEYDFRLLLAMEKEVLGLYVSGHPLSEFEEEIRKGVTLYSSDLIIEENNAEHINSKFADGSFARIAGIIADVKTITTKSNQLMAFVTVEDLTGQMEVIVFPSILEKYGELIKPELPVWIEGKLSIREDEQPKIIVETIKLLVKGSSFPNAPGKNKDGASDVQAGGNDKFDNTKTLVADENVYEDHENENRNGLTKGSDIEKYQTYTELVKVRIPDDTDRKIISAICSLLKYFEGTSPVYLYYRGMINKKYHVWICDTLLNELKNFVGEQNVKHEKRILQP</sequence>
<dbReference type="InterPro" id="IPR041931">
    <property type="entry name" value="DNA_pol3_alpha_thumb_dom"/>
</dbReference>
<dbReference type="InterPro" id="IPR004365">
    <property type="entry name" value="NA-bd_OB_tRNA"/>
</dbReference>
<feature type="domain" description="Polymerase/histidinol phosphatase N-terminal" evidence="11">
    <location>
        <begin position="5"/>
        <end position="72"/>
    </location>
</feature>
<dbReference type="Pfam" id="PF07733">
    <property type="entry name" value="DNA_pol3_alpha"/>
    <property type="match status" value="1"/>
</dbReference>
<evidence type="ECO:0000256" key="4">
    <source>
        <dbReference type="ARBA" id="ARBA00019114"/>
    </source>
</evidence>
<protein>
    <recommendedName>
        <fullName evidence="4">DNA polymerase III subunit alpha</fullName>
        <ecNumber evidence="3">2.7.7.7</ecNumber>
    </recommendedName>
</protein>
<dbReference type="Gene3D" id="3.20.20.140">
    <property type="entry name" value="Metal-dependent hydrolases"/>
    <property type="match status" value="1"/>
</dbReference>
<evidence type="ECO:0000313" key="13">
    <source>
        <dbReference type="Proteomes" id="UP000092971"/>
    </source>
</evidence>
<dbReference type="AlphaFoldDB" id="A0A1B1YGZ4"/>
<evidence type="ECO:0000256" key="2">
    <source>
        <dbReference type="ARBA" id="ARBA00009496"/>
    </source>
</evidence>
<evidence type="ECO:0000256" key="5">
    <source>
        <dbReference type="ARBA" id="ARBA00022679"/>
    </source>
</evidence>
<dbReference type="InterPro" id="IPR029460">
    <property type="entry name" value="DNAPol_HHH"/>
</dbReference>
<evidence type="ECO:0000256" key="3">
    <source>
        <dbReference type="ARBA" id="ARBA00012417"/>
    </source>
</evidence>
<dbReference type="GO" id="GO:0003676">
    <property type="term" value="F:nucleic acid binding"/>
    <property type="evidence" value="ECO:0007669"/>
    <property type="project" value="InterPro"/>
</dbReference>
<reference evidence="12 13" key="1">
    <citation type="submission" date="2016-02" db="EMBL/GenBank/DDBJ databases">
        <title>Comparison of Clostridium stercorarium subspecies using comparative genomics and transcriptomics.</title>
        <authorList>
            <person name="Schellenberg J."/>
            <person name="Thallinger G."/>
            <person name="Levin D.B."/>
            <person name="Zhang X."/>
            <person name="Alvare G."/>
            <person name="Fristensky B."/>
            <person name="Sparling R."/>
        </authorList>
    </citation>
    <scope>NUCLEOTIDE SEQUENCE [LARGE SCALE GENOMIC DNA]</scope>
    <source>
        <strain evidence="12 13">DSM 2910</strain>
    </source>
</reference>
<dbReference type="Pfam" id="PF17657">
    <property type="entry name" value="DNA_pol3_finger"/>
    <property type="match status" value="1"/>
</dbReference>
<evidence type="ECO:0000256" key="7">
    <source>
        <dbReference type="ARBA" id="ARBA00022705"/>
    </source>
</evidence>
<dbReference type="InterPro" id="IPR004805">
    <property type="entry name" value="DnaE2/DnaE/PolC"/>
</dbReference>
<dbReference type="Pfam" id="PF02811">
    <property type="entry name" value="PHP"/>
    <property type="match status" value="1"/>
</dbReference>
<comment type="subcellular location">
    <subcellularLocation>
        <location evidence="1">Cytoplasm</location>
    </subcellularLocation>
</comment>
<dbReference type="Proteomes" id="UP000092971">
    <property type="component" value="Chromosome"/>
</dbReference>
<dbReference type="NCBIfam" id="NF005298">
    <property type="entry name" value="PRK06826.1"/>
    <property type="match status" value="1"/>
</dbReference>
<dbReference type="GO" id="GO:0005737">
    <property type="term" value="C:cytoplasm"/>
    <property type="evidence" value="ECO:0007669"/>
    <property type="project" value="UniProtKB-SubCell"/>
</dbReference>
<dbReference type="OrthoDB" id="9803237at2"/>
<dbReference type="InterPro" id="IPR011708">
    <property type="entry name" value="DNA_pol3_alpha_NTPase_dom"/>
</dbReference>
<dbReference type="Gene3D" id="1.10.10.1600">
    <property type="entry name" value="Bacterial DNA polymerase III alpha subunit, thumb domain"/>
    <property type="match status" value="1"/>
</dbReference>
<evidence type="ECO:0000256" key="6">
    <source>
        <dbReference type="ARBA" id="ARBA00022695"/>
    </source>
</evidence>